<proteinExistence type="predicted"/>
<dbReference type="Proteomes" id="UP001321473">
    <property type="component" value="Unassembled WGS sequence"/>
</dbReference>
<protein>
    <submittedName>
        <fullName evidence="3">Uncharacterized protein</fullName>
    </submittedName>
</protein>
<feature type="compositionally biased region" description="Polar residues" evidence="1">
    <location>
        <begin position="475"/>
        <end position="486"/>
    </location>
</feature>
<evidence type="ECO:0000256" key="2">
    <source>
        <dbReference type="SAM" id="Phobius"/>
    </source>
</evidence>
<feature type="region of interest" description="Disordered" evidence="1">
    <location>
        <begin position="464"/>
        <end position="486"/>
    </location>
</feature>
<feature type="compositionally biased region" description="Low complexity" evidence="1">
    <location>
        <begin position="28"/>
        <end position="42"/>
    </location>
</feature>
<sequence length="486" mass="52321">MKAAAKVLEEPWKRPALSNTGRKSSRNAEPAGAEAQAVAEGPSSKAGVSGSPHLKRPEQKSTKGVETPWQFPMLAELPCKSLPPPDSRHEAAAGHSPKATATASRKPAKCAPERAVPGVSLPCNTRRSSKQGPPLNQDAIPATTRPHAANKRKLTLPPPTPEEAKKDNRREPVVAAIPMGGAFPATGKASLILVSPEAAGGGGAKSLPRKSAILLPNQRKPTLVSPLAVLKGRRSRAVSFPAKPVYIKERTRSTRLLDYEEPGWQPYHFGAGWEPLRRQRPEAAESDDILADLRGMTKLAAGPRFDPFQRQSKCEAGSPAGAGTMTPTIASLRYKQKRMSSIPGFRYPLAPAPKRTLIFPEREQSLAMERVAGLCVLVVTAAAVLFLVYYMLRADDTRRPTSYATPVIVPDSYRQSLGRGGNHSIVQHPPTPGAYEWDPWELPEYGSLGGLPYKVQDAAMESAGSWNDPAEGVDNSGSYATLQNRD</sequence>
<gene>
    <name evidence="3" type="ORF">V5799_026293</name>
</gene>
<accession>A0AAQ4DJ04</accession>
<name>A0AAQ4DJ04_AMBAM</name>
<dbReference type="EMBL" id="JARKHS020030094">
    <property type="protein sequence ID" value="KAK8762444.1"/>
    <property type="molecule type" value="Genomic_DNA"/>
</dbReference>
<organism evidence="3 4">
    <name type="scientific">Amblyomma americanum</name>
    <name type="common">Lone star tick</name>
    <dbReference type="NCBI Taxonomy" id="6943"/>
    <lineage>
        <taxon>Eukaryota</taxon>
        <taxon>Metazoa</taxon>
        <taxon>Ecdysozoa</taxon>
        <taxon>Arthropoda</taxon>
        <taxon>Chelicerata</taxon>
        <taxon>Arachnida</taxon>
        <taxon>Acari</taxon>
        <taxon>Parasitiformes</taxon>
        <taxon>Ixodida</taxon>
        <taxon>Ixodoidea</taxon>
        <taxon>Ixodidae</taxon>
        <taxon>Amblyomminae</taxon>
        <taxon>Amblyomma</taxon>
    </lineage>
</organism>
<keyword evidence="2" id="KW-0812">Transmembrane</keyword>
<evidence type="ECO:0000313" key="3">
    <source>
        <dbReference type="EMBL" id="KAK8762444.1"/>
    </source>
</evidence>
<keyword evidence="4" id="KW-1185">Reference proteome</keyword>
<dbReference type="AlphaFoldDB" id="A0AAQ4DJ04"/>
<feature type="transmembrane region" description="Helical" evidence="2">
    <location>
        <begin position="371"/>
        <end position="392"/>
    </location>
</feature>
<comment type="caution">
    <text evidence="3">The sequence shown here is derived from an EMBL/GenBank/DDBJ whole genome shotgun (WGS) entry which is preliminary data.</text>
</comment>
<keyword evidence="2" id="KW-0472">Membrane</keyword>
<evidence type="ECO:0000313" key="4">
    <source>
        <dbReference type="Proteomes" id="UP001321473"/>
    </source>
</evidence>
<feature type="region of interest" description="Disordered" evidence="1">
    <location>
        <begin position="1"/>
        <end position="168"/>
    </location>
</feature>
<keyword evidence="2" id="KW-1133">Transmembrane helix</keyword>
<evidence type="ECO:0000256" key="1">
    <source>
        <dbReference type="SAM" id="MobiDB-lite"/>
    </source>
</evidence>
<reference evidence="3 4" key="1">
    <citation type="journal article" date="2023" name="Arcadia Sci">
        <title>De novo assembly of a long-read Amblyomma americanum tick genome.</title>
        <authorList>
            <person name="Chou S."/>
            <person name="Poskanzer K.E."/>
            <person name="Rollins M."/>
            <person name="Thuy-Boun P.S."/>
        </authorList>
    </citation>
    <scope>NUCLEOTIDE SEQUENCE [LARGE SCALE GENOMIC DNA]</scope>
    <source>
        <strain evidence="3">F_SG_1</strain>
        <tissue evidence="3">Salivary glands</tissue>
    </source>
</reference>